<keyword evidence="3" id="KW-1185">Reference proteome</keyword>
<keyword evidence="1" id="KW-1133">Transmembrane helix</keyword>
<dbReference type="Gene3D" id="2.160.20.80">
    <property type="entry name" value="E3 ubiquitin-protein ligase SopA"/>
    <property type="match status" value="3"/>
</dbReference>
<dbReference type="Proteomes" id="UP000603457">
    <property type="component" value="Unassembled WGS sequence"/>
</dbReference>
<feature type="transmembrane region" description="Helical" evidence="1">
    <location>
        <begin position="173"/>
        <end position="192"/>
    </location>
</feature>
<gene>
    <name evidence="2" type="ORF">H6G74_29185</name>
</gene>
<feature type="transmembrane region" description="Helical" evidence="1">
    <location>
        <begin position="94"/>
        <end position="111"/>
    </location>
</feature>
<dbReference type="SUPFAM" id="SSF141571">
    <property type="entry name" value="Pentapeptide repeat-like"/>
    <property type="match status" value="1"/>
</dbReference>
<organism evidence="2 3">
    <name type="scientific">Nostoc spongiaeforme FACHB-130</name>
    <dbReference type="NCBI Taxonomy" id="1357510"/>
    <lineage>
        <taxon>Bacteria</taxon>
        <taxon>Bacillati</taxon>
        <taxon>Cyanobacteriota</taxon>
        <taxon>Cyanophyceae</taxon>
        <taxon>Nostocales</taxon>
        <taxon>Nostocaceae</taxon>
        <taxon>Nostoc</taxon>
    </lineage>
</organism>
<dbReference type="InterPro" id="IPR051082">
    <property type="entry name" value="Pentapeptide-BTB/POZ_domain"/>
</dbReference>
<feature type="transmembrane region" description="Helical" evidence="1">
    <location>
        <begin position="227"/>
        <end position="245"/>
    </location>
</feature>
<dbReference type="PANTHER" id="PTHR14136">
    <property type="entry name" value="BTB_POZ DOMAIN-CONTAINING PROTEIN KCTD9"/>
    <property type="match status" value="1"/>
</dbReference>
<dbReference type="EMBL" id="JACJTB010000070">
    <property type="protein sequence ID" value="MBD2598372.1"/>
    <property type="molecule type" value="Genomic_DNA"/>
</dbReference>
<name>A0ABR8G5C2_9NOSO</name>
<feature type="transmembrane region" description="Helical" evidence="1">
    <location>
        <begin position="123"/>
        <end position="142"/>
    </location>
</feature>
<reference evidence="2 3" key="1">
    <citation type="journal article" date="2020" name="ISME J.">
        <title>Comparative genomics reveals insights into cyanobacterial evolution and habitat adaptation.</title>
        <authorList>
            <person name="Chen M.Y."/>
            <person name="Teng W.K."/>
            <person name="Zhao L."/>
            <person name="Hu C.X."/>
            <person name="Zhou Y.K."/>
            <person name="Han B.P."/>
            <person name="Song L.R."/>
            <person name="Shu W.S."/>
        </authorList>
    </citation>
    <scope>NUCLEOTIDE SEQUENCE [LARGE SCALE GENOMIC DNA]</scope>
    <source>
        <strain evidence="2 3">FACHB-130</strain>
    </source>
</reference>
<dbReference type="PANTHER" id="PTHR14136:SF17">
    <property type="entry name" value="BTB_POZ DOMAIN-CONTAINING PROTEIN KCTD9"/>
    <property type="match status" value="1"/>
</dbReference>
<feature type="transmembrane region" description="Helical" evidence="1">
    <location>
        <begin position="56"/>
        <end position="74"/>
    </location>
</feature>
<accession>A0ABR8G5C2</accession>
<feature type="transmembrane region" description="Helical" evidence="1">
    <location>
        <begin position="198"/>
        <end position="215"/>
    </location>
</feature>
<evidence type="ECO:0000313" key="2">
    <source>
        <dbReference type="EMBL" id="MBD2598372.1"/>
    </source>
</evidence>
<feature type="transmembrane region" description="Helical" evidence="1">
    <location>
        <begin position="148"/>
        <end position="168"/>
    </location>
</feature>
<dbReference type="Pfam" id="PF00805">
    <property type="entry name" value="Pentapeptide"/>
    <property type="match status" value="3"/>
</dbReference>
<keyword evidence="1" id="KW-0472">Membrane</keyword>
<proteinExistence type="predicted"/>
<dbReference type="RefSeq" id="WP_190971038.1">
    <property type="nucleotide sequence ID" value="NZ_JACJTB010000070.1"/>
</dbReference>
<protein>
    <submittedName>
        <fullName evidence="2">Pentapeptide repeat-containing protein</fullName>
    </submittedName>
</protein>
<evidence type="ECO:0000313" key="3">
    <source>
        <dbReference type="Proteomes" id="UP000603457"/>
    </source>
</evidence>
<keyword evidence="1" id="KW-0812">Transmembrane</keyword>
<evidence type="ECO:0000256" key="1">
    <source>
        <dbReference type="SAM" id="Phobius"/>
    </source>
</evidence>
<sequence>MALDFSGQNLRGRNFKGQNLVGANFSYADIRGANFSGANLTGANFSHAKAGLQRRWVIGLVLVSLLLSGLSGYLWSFNGYVVSLIFSSSNENQIAGFIALIILIAFSFITIRQGIIAGLKAGAFAIVGTFAGGFALTVAEAFSVAGSVAVVVAGAFTGAFALTVAGVLAGNKAIVVAVVVAGVFARAGVVVVAGADDVAGAIAVTGALFSTYISWQAIKGDQKYSLLLNLTIALAAIGGTSFRHANLTNADFTQARLKSTDFRNTILTRTCYYQARMLDYVRPGSTYLQNPQIRQLLVTGEAQGQNFDRQNLRGIKLQKDQIKDTSKLINADLGDASFIGADLGDASFIGADLSNANLQNANLSRAKLKQTQLDATDLTGATLTGAFIEDWGITRETKLHGVRCEYVFMRLPTKENPDPLRKPDNQQEVFQDGDFAEFIQPIFDTLDLYHNQGVDPRAIAIAFKKLAENHPEAELEIVAMEKRGDDKLLLRAKTAEGINKSQLSAEYFDEYNWFKALPPDKQLLLFAEKNSKIQSLENIVNTLLNRPNNYYQIEGDYINMSQNNPINISAGRDISGVINLGQIGGDVTNTIQHLSASPQAAQPGIKELLTQLQEAISQSSDLSDENKAEALEQVKTLAEAGQNPQEPAKQKTAKTAITMLKGLFSGLPAVATLVEAANKLLPVISKVFGLG</sequence>
<dbReference type="InterPro" id="IPR001646">
    <property type="entry name" value="5peptide_repeat"/>
</dbReference>
<comment type="caution">
    <text evidence="2">The sequence shown here is derived from an EMBL/GenBank/DDBJ whole genome shotgun (WGS) entry which is preliminary data.</text>
</comment>